<organism evidence="1 2">
    <name type="scientific">Pisolithus tinctorius Marx 270</name>
    <dbReference type="NCBI Taxonomy" id="870435"/>
    <lineage>
        <taxon>Eukaryota</taxon>
        <taxon>Fungi</taxon>
        <taxon>Dikarya</taxon>
        <taxon>Basidiomycota</taxon>
        <taxon>Agaricomycotina</taxon>
        <taxon>Agaricomycetes</taxon>
        <taxon>Agaricomycetidae</taxon>
        <taxon>Boletales</taxon>
        <taxon>Sclerodermatineae</taxon>
        <taxon>Pisolithaceae</taxon>
        <taxon>Pisolithus</taxon>
    </lineage>
</organism>
<dbReference type="EMBL" id="KN832042">
    <property type="protein sequence ID" value="KIN96710.1"/>
    <property type="molecule type" value="Genomic_DNA"/>
</dbReference>
<feature type="non-terminal residue" evidence="1">
    <location>
        <position position="59"/>
    </location>
</feature>
<accession>A0A0C3NM56</accession>
<keyword evidence="2" id="KW-1185">Reference proteome</keyword>
<dbReference type="AlphaFoldDB" id="A0A0C3NM56"/>
<reference evidence="1 2" key="1">
    <citation type="submission" date="2014-04" db="EMBL/GenBank/DDBJ databases">
        <authorList>
            <consortium name="DOE Joint Genome Institute"/>
            <person name="Kuo A."/>
            <person name="Kohler A."/>
            <person name="Costa M.D."/>
            <person name="Nagy L.G."/>
            <person name="Floudas D."/>
            <person name="Copeland A."/>
            <person name="Barry K.W."/>
            <person name="Cichocki N."/>
            <person name="Veneault-Fourrey C."/>
            <person name="LaButti K."/>
            <person name="Lindquist E.A."/>
            <person name="Lipzen A."/>
            <person name="Lundell T."/>
            <person name="Morin E."/>
            <person name="Murat C."/>
            <person name="Sun H."/>
            <person name="Tunlid A."/>
            <person name="Henrissat B."/>
            <person name="Grigoriev I.V."/>
            <person name="Hibbett D.S."/>
            <person name="Martin F."/>
            <person name="Nordberg H.P."/>
            <person name="Cantor M.N."/>
            <person name="Hua S.X."/>
        </authorList>
    </citation>
    <scope>NUCLEOTIDE SEQUENCE [LARGE SCALE GENOMIC DNA]</scope>
    <source>
        <strain evidence="1 2">Marx 270</strain>
    </source>
</reference>
<proteinExistence type="predicted"/>
<evidence type="ECO:0000313" key="2">
    <source>
        <dbReference type="Proteomes" id="UP000054217"/>
    </source>
</evidence>
<gene>
    <name evidence="1" type="ORF">M404DRAFT_1006592</name>
</gene>
<evidence type="ECO:0000313" key="1">
    <source>
        <dbReference type="EMBL" id="KIN96710.1"/>
    </source>
</evidence>
<dbReference type="Proteomes" id="UP000054217">
    <property type="component" value="Unassembled WGS sequence"/>
</dbReference>
<protein>
    <submittedName>
        <fullName evidence="1">Uncharacterized protein</fullName>
    </submittedName>
</protein>
<dbReference type="InParanoid" id="A0A0C3NM56"/>
<sequence>MPHRFQIRFPTRHVLLEGLGSEPWTCSFHPLDARETVKRCNFDTHSPAFPMDTALIRWL</sequence>
<reference evidence="2" key="2">
    <citation type="submission" date="2015-01" db="EMBL/GenBank/DDBJ databases">
        <title>Evolutionary Origins and Diversification of the Mycorrhizal Mutualists.</title>
        <authorList>
            <consortium name="DOE Joint Genome Institute"/>
            <consortium name="Mycorrhizal Genomics Consortium"/>
            <person name="Kohler A."/>
            <person name="Kuo A."/>
            <person name="Nagy L.G."/>
            <person name="Floudas D."/>
            <person name="Copeland A."/>
            <person name="Barry K.W."/>
            <person name="Cichocki N."/>
            <person name="Veneault-Fourrey C."/>
            <person name="LaButti K."/>
            <person name="Lindquist E.A."/>
            <person name="Lipzen A."/>
            <person name="Lundell T."/>
            <person name="Morin E."/>
            <person name="Murat C."/>
            <person name="Riley R."/>
            <person name="Ohm R."/>
            <person name="Sun H."/>
            <person name="Tunlid A."/>
            <person name="Henrissat B."/>
            <person name="Grigoriev I.V."/>
            <person name="Hibbett D.S."/>
            <person name="Martin F."/>
        </authorList>
    </citation>
    <scope>NUCLEOTIDE SEQUENCE [LARGE SCALE GENOMIC DNA]</scope>
    <source>
        <strain evidence="2">Marx 270</strain>
    </source>
</reference>
<dbReference type="HOGENOM" id="CLU_2967423_0_0_1"/>
<name>A0A0C3NM56_PISTI</name>